<dbReference type="AlphaFoldDB" id="W1W9X3"/>
<protein>
    <submittedName>
        <fullName evidence="1">Uncharacterized protein</fullName>
    </submittedName>
</protein>
<evidence type="ECO:0000313" key="1">
    <source>
        <dbReference type="EMBL" id="ETJ14983.1"/>
    </source>
</evidence>
<sequence length="57" mass="6743">KMIQIFKDALASFESKTTRVAARFIPFDWLNEKFENNNEIKIISFLYFIVVSPTAWL</sequence>
<reference evidence="1 2" key="1">
    <citation type="submission" date="2013-12" db="EMBL/GenBank/DDBJ databases">
        <title>A Varibaculum cambriense genome reconstructed from a premature infant gut community with otherwise low bacterial novelty that shifts toward anaerobic metabolism during the third week of life.</title>
        <authorList>
            <person name="Brown C.T."/>
            <person name="Sharon I."/>
            <person name="Thomas B.C."/>
            <person name="Castelle C.J."/>
            <person name="Morowitz M.J."/>
            <person name="Banfield J.F."/>
        </authorList>
    </citation>
    <scope>NUCLEOTIDE SEQUENCE [LARGE SCALE GENOMIC DNA]</scope>
    <source>
        <strain evidence="2">DORA_A_5_14_21</strain>
    </source>
</reference>
<dbReference type="EMBL" id="AZLZ01002534">
    <property type="protein sequence ID" value="ETJ14983.1"/>
    <property type="molecule type" value="Genomic_DNA"/>
</dbReference>
<comment type="caution">
    <text evidence="1">The sequence shown here is derived from an EMBL/GenBank/DDBJ whole genome shotgun (WGS) entry which is preliminary data.</text>
</comment>
<organism evidence="1 2">
    <name type="scientific">Escherichia coli DORA_A_5_14_21</name>
    <dbReference type="NCBI Taxonomy" id="1403943"/>
    <lineage>
        <taxon>Bacteria</taxon>
        <taxon>Pseudomonadati</taxon>
        <taxon>Pseudomonadota</taxon>
        <taxon>Gammaproteobacteria</taxon>
        <taxon>Enterobacterales</taxon>
        <taxon>Enterobacteriaceae</taxon>
        <taxon>Escherichia</taxon>
    </lineage>
</organism>
<accession>W1W9X3</accession>
<dbReference type="Proteomes" id="UP000018853">
    <property type="component" value="Unassembled WGS sequence"/>
</dbReference>
<name>W1W9X3_ECOLX</name>
<proteinExistence type="predicted"/>
<gene>
    <name evidence="1" type="ORF">Q609_ECAC02534G0001</name>
</gene>
<feature type="non-terminal residue" evidence="1">
    <location>
        <position position="1"/>
    </location>
</feature>
<evidence type="ECO:0000313" key="2">
    <source>
        <dbReference type="Proteomes" id="UP000018853"/>
    </source>
</evidence>